<reference evidence="1" key="1">
    <citation type="submission" date="2022-11" db="EMBL/GenBank/DDBJ databases">
        <title>beta-Carotene-producing bacterium, Jeongeuplla avenae sp. nov., alleviates the salt stress of Arabidopsis seedlings.</title>
        <authorList>
            <person name="Jiang L."/>
            <person name="Lee J."/>
        </authorList>
    </citation>
    <scope>NUCLEOTIDE SEQUENCE</scope>
    <source>
        <strain evidence="1">DY_R2A_6</strain>
    </source>
</reference>
<evidence type="ECO:0000313" key="2">
    <source>
        <dbReference type="Proteomes" id="UP001163223"/>
    </source>
</evidence>
<accession>A0ACD4NP73</accession>
<evidence type="ECO:0000313" key="1">
    <source>
        <dbReference type="EMBL" id="WAJ28598.1"/>
    </source>
</evidence>
<organism evidence="1 2">
    <name type="scientific">Antarcticirhabdus aurantiaca</name>
    <dbReference type="NCBI Taxonomy" id="2606717"/>
    <lineage>
        <taxon>Bacteria</taxon>
        <taxon>Pseudomonadati</taxon>
        <taxon>Pseudomonadota</taxon>
        <taxon>Alphaproteobacteria</taxon>
        <taxon>Hyphomicrobiales</taxon>
        <taxon>Aurantimonadaceae</taxon>
        <taxon>Antarcticirhabdus</taxon>
    </lineage>
</organism>
<dbReference type="EMBL" id="CP113520">
    <property type="protein sequence ID" value="WAJ28598.1"/>
    <property type="molecule type" value="Genomic_DNA"/>
</dbReference>
<protein>
    <submittedName>
        <fullName evidence="1">PIN domain-containing protein</fullName>
    </submittedName>
</protein>
<proteinExistence type="predicted"/>
<dbReference type="Proteomes" id="UP001163223">
    <property type="component" value="Chromosome"/>
</dbReference>
<keyword evidence="2" id="KW-1185">Reference proteome</keyword>
<sequence>MIERTRPLNPAQDAFVDGIDDGAIRVVSSDVALLECLVKPLRDKDTTLAQSVFDFFDGVVARLIPLDRHVILQAAELRAANRLTLPDALHVACALEAGCTVFLSADRRLRVPDGMTRLAFDELTLP</sequence>
<gene>
    <name evidence="1" type="ORF">OXU80_28010</name>
</gene>
<name>A0ACD4NP73_9HYPH</name>